<dbReference type="InterPro" id="IPR036689">
    <property type="entry name" value="ESAT-6-like_sf"/>
</dbReference>
<dbReference type="Gene3D" id="1.10.287.1060">
    <property type="entry name" value="ESAT-6-like"/>
    <property type="match status" value="1"/>
</dbReference>
<sequence length="107" mass="11699">MAIFTFIAGQIEEQIQQFSRQADTCDRVVNNIRSGAQPIQNGAWIGKGAEAFKAELVRRVIPQMMELIAAIMGFGGKLGNALNIMRNADKMVQGIVGQVAGIFEKIF</sequence>
<accession>A0A2M8PH42</accession>
<reference evidence="1 2" key="1">
    <citation type="submission" date="2017-11" db="EMBL/GenBank/DDBJ databases">
        <title>Evolution of Phototrophy in the Chloroflexi Phylum Driven by Horizontal Gene Transfer.</title>
        <authorList>
            <person name="Ward L.M."/>
            <person name="Hemp J."/>
            <person name="Shih P.M."/>
            <person name="Mcglynn S.E."/>
            <person name="Fischer W."/>
        </authorList>
    </citation>
    <scope>NUCLEOTIDE SEQUENCE [LARGE SCALE GENOMIC DNA]</scope>
    <source>
        <strain evidence="1">JP3_13</strain>
    </source>
</reference>
<dbReference type="Pfam" id="PF06013">
    <property type="entry name" value="WXG100"/>
    <property type="match status" value="1"/>
</dbReference>
<dbReference type="SUPFAM" id="SSF140453">
    <property type="entry name" value="EsxAB dimer-like"/>
    <property type="match status" value="1"/>
</dbReference>
<organism evidence="1 2">
    <name type="scientific">Candidatus Thermofonsia Clade 1 bacterium</name>
    <dbReference type="NCBI Taxonomy" id="2364210"/>
    <lineage>
        <taxon>Bacteria</taxon>
        <taxon>Bacillati</taxon>
        <taxon>Chloroflexota</taxon>
        <taxon>Candidatus Thermofontia</taxon>
        <taxon>Candidatus Thermofonsia Clade 1</taxon>
    </lineage>
</organism>
<evidence type="ECO:0000313" key="1">
    <source>
        <dbReference type="EMBL" id="PJF36862.1"/>
    </source>
</evidence>
<gene>
    <name evidence="1" type="ORF">CUN49_03265</name>
</gene>
<evidence type="ECO:0008006" key="3">
    <source>
        <dbReference type="Google" id="ProtNLM"/>
    </source>
</evidence>
<comment type="caution">
    <text evidence="1">The sequence shown here is derived from an EMBL/GenBank/DDBJ whole genome shotgun (WGS) entry which is preliminary data.</text>
</comment>
<name>A0A2M8PH42_9CHLR</name>
<proteinExistence type="predicted"/>
<dbReference type="AlphaFoldDB" id="A0A2M8PH42"/>
<protein>
    <recommendedName>
        <fullName evidence="3">WXG100 family type VII secretion target</fullName>
    </recommendedName>
</protein>
<dbReference type="InterPro" id="IPR010310">
    <property type="entry name" value="T7SS_ESAT-6-like"/>
</dbReference>
<evidence type="ECO:0000313" key="2">
    <source>
        <dbReference type="Proteomes" id="UP000229681"/>
    </source>
</evidence>
<dbReference type="Proteomes" id="UP000229681">
    <property type="component" value="Unassembled WGS sequence"/>
</dbReference>
<dbReference type="EMBL" id="PGTM01000027">
    <property type="protein sequence ID" value="PJF36862.1"/>
    <property type="molecule type" value="Genomic_DNA"/>
</dbReference>